<dbReference type="AlphaFoldDB" id="A0A8J8PB76"/>
<dbReference type="Proteomes" id="UP000705823">
    <property type="component" value="Unassembled WGS sequence"/>
</dbReference>
<keyword evidence="3" id="KW-1185">Reference proteome</keyword>
<comment type="caution">
    <text evidence="2">The sequence shown here is derived from an EMBL/GenBank/DDBJ whole genome shotgun (WGS) entry which is preliminary data.</text>
</comment>
<gene>
    <name evidence="2" type="ORF">EGH24_11170</name>
</gene>
<dbReference type="PROSITE" id="PS50077">
    <property type="entry name" value="HEAT_REPEAT"/>
    <property type="match status" value="1"/>
</dbReference>
<name>A0A8J8PB76_9EURY</name>
<dbReference type="GO" id="GO:0016491">
    <property type="term" value="F:oxidoreductase activity"/>
    <property type="evidence" value="ECO:0007669"/>
    <property type="project" value="TreeGrafter"/>
</dbReference>
<organism evidence="2 3">
    <name type="scientific">Halonotius terrestris</name>
    <dbReference type="NCBI Taxonomy" id="2487750"/>
    <lineage>
        <taxon>Archaea</taxon>
        <taxon>Methanobacteriati</taxon>
        <taxon>Methanobacteriota</taxon>
        <taxon>Stenosarchaea group</taxon>
        <taxon>Halobacteria</taxon>
        <taxon>Halobacteriales</taxon>
        <taxon>Haloferacaceae</taxon>
        <taxon>Halonotius</taxon>
    </lineage>
</organism>
<dbReference type="Gene3D" id="1.25.10.10">
    <property type="entry name" value="Leucine-rich Repeat Variant"/>
    <property type="match status" value="3"/>
</dbReference>
<evidence type="ECO:0000313" key="3">
    <source>
        <dbReference type="Proteomes" id="UP000705823"/>
    </source>
</evidence>
<evidence type="ECO:0000313" key="2">
    <source>
        <dbReference type="EMBL" id="TQQ80025.1"/>
    </source>
</evidence>
<dbReference type="EMBL" id="RKLU01000004">
    <property type="protein sequence ID" value="TQQ80025.1"/>
    <property type="molecule type" value="Genomic_DNA"/>
</dbReference>
<dbReference type="InterPro" id="IPR004155">
    <property type="entry name" value="PBS_lyase_HEAT"/>
</dbReference>
<evidence type="ECO:0008006" key="4">
    <source>
        <dbReference type="Google" id="ProtNLM"/>
    </source>
</evidence>
<dbReference type="PANTHER" id="PTHR12697">
    <property type="entry name" value="PBS LYASE HEAT-LIKE PROTEIN"/>
    <property type="match status" value="1"/>
</dbReference>
<evidence type="ECO:0000256" key="1">
    <source>
        <dbReference type="ARBA" id="ARBA00045876"/>
    </source>
</evidence>
<sequence>MIERGAAVRHHSGPMGTQHERVDTDFLFTLAFNEQFDQLARHLLQNSEQAVRMQAAELLAEYSETMDDEEREPIRAALIAAVQQEPSDAVRARTIEALSEFGESAIDDLVDSLGDPERPTPAEEPYPNYLLRWFDSDYSEFRLVAVAAIARLDSHDGVPKLAAACSDLDPRVRLRAVTECGRVGDDRCVRAVATHLTGNEDELRHAAADSLQRIGSRKAIRALLPAAKSDDTDLRRTAIGSLGEVGSLNLLGTLLRGLDDDDPTIRAAAAESIIELVAAAPSEESHTVRETVAKQLNTFPDRDIVPVFLSLFEESDRPKIRRNTAWLLGRIADEEPRTDVVHALIKAIADDDAETTRVATASLVRIDDPAIIDELERFIKATDLDSKALNRADFIRSRLTDSEAEARLKDAVEYTEVSDPADYTRKQAEKDSR</sequence>
<reference evidence="2" key="1">
    <citation type="submission" date="2019-02" db="EMBL/GenBank/DDBJ databases">
        <title>Halonotius sp. a new haloarchaeum isolated from saline soil.</title>
        <authorList>
            <person name="Duran-Viseras A."/>
            <person name="Sanchez-Porro C."/>
            <person name="Ventosa A."/>
        </authorList>
    </citation>
    <scope>NUCLEOTIDE SEQUENCE</scope>
    <source>
        <strain evidence="2">F15B</strain>
    </source>
</reference>
<dbReference type="InterPro" id="IPR011989">
    <property type="entry name" value="ARM-like"/>
</dbReference>
<dbReference type="PANTHER" id="PTHR12697:SF5">
    <property type="entry name" value="DEOXYHYPUSINE HYDROXYLASE"/>
    <property type="match status" value="1"/>
</dbReference>
<proteinExistence type="predicted"/>
<protein>
    <recommendedName>
        <fullName evidence="4">HEAT repeat</fullName>
    </recommendedName>
</protein>
<dbReference type="SMART" id="SM00567">
    <property type="entry name" value="EZ_HEAT"/>
    <property type="match status" value="7"/>
</dbReference>
<dbReference type="InterPro" id="IPR016024">
    <property type="entry name" value="ARM-type_fold"/>
</dbReference>
<comment type="function">
    <text evidence="1">Catalyzes the hydroxylation of the N(6)-(4-aminobutyl)-L-lysine intermediate produced by deoxyhypusine synthase/DHPS on a critical lysine of the eukaryotic translation initiation factor 5A/eIF-5A. This is the second step of the post-translational modification of that lysine into an unusual amino acid residue named hypusine. Hypusination is unique to mature eIF-5A factor and is essential for its function.</text>
</comment>
<accession>A0A8J8PB76</accession>
<dbReference type="InterPro" id="IPR021133">
    <property type="entry name" value="HEAT_type_2"/>
</dbReference>
<dbReference type="Pfam" id="PF13646">
    <property type="entry name" value="HEAT_2"/>
    <property type="match status" value="3"/>
</dbReference>
<dbReference type="SUPFAM" id="SSF48371">
    <property type="entry name" value="ARM repeat"/>
    <property type="match status" value="1"/>
</dbReference>